<dbReference type="Pfam" id="PF05229">
    <property type="entry name" value="SCPU"/>
    <property type="match status" value="1"/>
</dbReference>
<evidence type="ECO:0000313" key="5">
    <source>
        <dbReference type="Proteomes" id="UP001629214"/>
    </source>
</evidence>
<evidence type="ECO:0000256" key="1">
    <source>
        <dbReference type="SAM" id="Phobius"/>
    </source>
</evidence>
<feature type="signal peptide" evidence="2">
    <location>
        <begin position="1"/>
        <end position="29"/>
    </location>
</feature>
<dbReference type="PANTHER" id="PTHR37089:SF4">
    <property type="entry name" value="EXPORTED PROTEIN"/>
    <property type="match status" value="1"/>
</dbReference>
<evidence type="ECO:0000259" key="3">
    <source>
        <dbReference type="Pfam" id="PF05229"/>
    </source>
</evidence>
<keyword evidence="1" id="KW-0472">Membrane</keyword>
<proteinExistence type="predicted"/>
<dbReference type="EMBL" id="JAQQFR010000012">
    <property type="protein sequence ID" value="MFL9880280.1"/>
    <property type="molecule type" value="Genomic_DNA"/>
</dbReference>
<evidence type="ECO:0000256" key="2">
    <source>
        <dbReference type="SAM" id="SignalP"/>
    </source>
</evidence>
<keyword evidence="2" id="KW-0732">Signal</keyword>
<dbReference type="SMART" id="SM00972">
    <property type="entry name" value="SCPU"/>
    <property type="match status" value="1"/>
</dbReference>
<accession>A0ABW8ZCL8</accession>
<dbReference type="PANTHER" id="PTHR37089">
    <property type="entry name" value="PROTEIN U-RELATED"/>
    <property type="match status" value="1"/>
</dbReference>
<evidence type="ECO:0000313" key="4">
    <source>
        <dbReference type="EMBL" id="MFL9880280.1"/>
    </source>
</evidence>
<dbReference type="InterPro" id="IPR053167">
    <property type="entry name" value="Spore_coat_component"/>
</dbReference>
<protein>
    <submittedName>
        <fullName evidence="4">Spore coat U domain-containing protein</fullName>
    </submittedName>
</protein>
<name>A0ABW8ZCL8_9BURK</name>
<reference evidence="4 5" key="1">
    <citation type="journal article" date="2024" name="Chem. Sci.">
        <title>Discovery of megapolipeptins by genome mining of a Burkholderiales bacteria collection.</title>
        <authorList>
            <person name="Paulo B.S."/>
            <person name="Recchia M.J.J."/>
            <person name="Lee S."/>
            <person name="Fergusson C.H."/>
            <person name="Romanowski S.B."/>
            <person name="Hernandez A."/>
            <person name="Krull N."/>
            <person name="Liu D.Y."/>
            <person name="Cavanagh H."/>
            <person name="Bos A."/>
            <person name="Gray C.A."/>
            <person name="Murphy B.T."/>
            <person name="Linington R.G."/>
            <person name="Eustaquio A.S."/>
        </authorList>
    </citation>
    <scope>NUCLEOTIDE SEQUENCE [LARGE SCALE GENOMIC DNA]</scope>
    <source>
        <strain evidence="4 5">RL21-008-BIB-B</strain>
    </source>
</reference>
<feature type="domain" description="Spore coat protein U/FanG" evidence="3">
    <location>
        <begin position="33"/>
        <end position="163"/>
    </location>
</feature>
<organism evidence="4 5">
    <name type="scientific">Herbaspirillum rhizosphaerae</name>
    <dbReference type="NCBI Taxonomy" id="346179"/>
    <lineage>
        <taxon>Bacteria</taxon>
        <taxon>Pseudomonadati</taxon>
        <taxon>Pseudomonadota</taxon>
        <taxon>Betaproteobacteria</taxon>
        <taxon>Burkholderiales</taxon>
        <taxon>Oxalobacteraceae</taxon>
        <taxon>Herbaspirillum</taxon>
    </lineage>
</organism>
<dbReference type="RefSeq" id="WP_408169333.1">
    <property type="nucleotide sequence ID" value="NZ_JAQQFR010000012.1"/>
</dbReference>
<feature type="transmembrane region" description="Helical" evidence="1">
    <location>
        <begin position="39"/>
        <end position="57"/>
    </location>
</feature>
<feature type="chain" id="PRO_5046992849" evidence="2">
    <location>
        <begin position="30"/>
        <end position="166"/>
    </location>
</feature>
<dbReference type="InterPro" id="IPR007893">
    <property type="entry name" value="Spore_coat_U/FanG"/>
</dbReference>
<sequence length="166" mass="16780">MFFVRKHRIFCAAAAIAIATAGMPMAAHANSTSGVNSSAAVLATCTIVGSAIAFGTYSSTQVDQTGTIAVVCTNGISYSIGLDAGAGTGATTAVRKLTGSSGGTLNYTLYRDAARTSNWGSTIGTDTQSGNGNGIVQNLTVYGRIPSGQTPQTGSYTDTVTITLTY</sequence>
<gene>
    <name evidence="4" type="ORF">PQR63_17900</name>
</gene>
<keyword evidence="1" id="KW-0812">Transmembrane</keyword>
<comment type="caution">
    <text evidence="4">The sequence shown here is derived from an EMBL/GenBank/DDBJ whole genome shotgun (WGS) entry which is preliminary data.</text>
</comment>
<keyword evidence="5" id="KW-1185">Reference proteome</keyword>
<keyword evidence="1" id="KW-1133">Transmembrane helix</keyword>
<dbReference type="Proteomes" id="UP001629214">
    <property type="component" value="Unassembled WGS sequence"/>
</dbReference>